<dbReference type="STRING" id="213810.RUM_04910"/>
<dbReference type="InterPro" id="IPR031629">
    <property type="entry name" value="DpaA_N"/>
</dbReference>
<evidence type="ECO:0000259" key="1">
    <source>
        <dbReference type="Pfam" id="PF02826"/>
    </source>
</evidence>
<dbReference type="AlphaFoldDB" id="D4LAS4"/>
<dbReference type="PATRIC" id="fig|213810.4.peg.396"/>
<evidence type="ECO:0000259" key="2">
    <source>
        <dbReference type="Pfam" id="PF16924"/>
    </source>
</evidence>
<dbReference type="InterPro" id="IPR036291">
    <property type="entry name" value="NAD(P)-bd_dom_sf"/>
</dbReference>
<sequence length="292" mass="31471">MRRPAFLVAGGDLRQLYTARALLPEGSVSVLGFDENVNLPEGLERLDSMELSGKRADYLVLPMPVTEDGVLVHAPFARHSIPVAGLPGLVKADGAVFGGRIHPAVRKVFDGGAAVVDYYQREELSVLNAVPTAEGAIQIAMEELATTIYGQNVLVTGFGRISKVLVRILTAMGAHVTVTARKYQDLAWAEISGCRAVHISRLEETLPGYDLVFNTVPAVLLDEARLWKLRSDALIIDLASKPGGVDFDTASRLGRKTVWALSLPGKVAPITAGDMIACTIRNILKERSFADD</sequence>
<evidence type="ECO:0000313" key="3">
    <source>
        <dbReference type="EMBL" id="CBL16719.1"/>
    </source>
</evidence>
<reference evidence="3" key="2">
    <citation type="submission" date="2010-03" db="EMBL/GenBank/DDBJ databases">
        <authorList>
            <person name="Pajon A."/>
        </authorList>
    </citation>
    <scope>NUCLEOTIDE SEQUENCE</scope>
    <source>
        <strain evidence="3">Type strain: 18P13</strain>
    </source>
</reference>
<reference evidence="3" key="1">
    <citation type="submission" date="2010-03" db="EMBL/GenBank/DDBJ databases">
        <title>The genome sequence of Ruminococcus sp. 18P13.</title>
        <authorList>
            <consortium name="metaHIT consortium -- http://www.metahit.eu/"/>
            <person name="Pajon A."/>
            <person name="Turner K."/>
            <person name="Parkhill J."/>
            <person name="Bernalier A."/>
        </authorList>
    </citation>
    <scope>NUCLEOTIDE SEQUENCE [LARGE SCALE GENOMIC DNA]</scope>
    <source>
        <strain evidence="3">Type strain: 18P13</strain>
    </source>
</reference>
<dbReference type="EMBL" id="FP929052">
    <property type="protein sequence ID" value="CBL16719.1"/>
    <property type="molecule type" value="Genomic_DNA"/>
</dbReference>
<dbReference type="RefSeq" id="WP_015557626.1">
    <property type="nucleotide sequence ID" value="NC_021039.1"/>
</dbReference>
<protein>
    <submittedName>
        <fullName evidence="3">D-isomer specific 2-hydroxyacid dehydrogenase, NAD binding domain</fullName>
    </submittedName>
</protein>
<name>D4LAS4_RUMC1</name>
<dbReference type="GeneID" id="83155315"/>
<dbReference type="Proteomes" id="UP000007054">
    <property type="component" value="Chromosome"/>
</dbReference>
<dbReference type="GO" id="GO:0051287">
    <property type="term" value="F:NAD binding"/>
    <property type="evidence" value="ECO:0007669"/>
    <property type="project" value="InterPro"/>
</dbReference>
<feature type="domain" description="D-isomer specific 2-hydroxyacid dehydrogenase NAD-binding" evidence="1">
    <location>
        <begin position="142"/>
        <end position="239"/>
    </location>
</feature>
<dbReference type="NCBIfam" id="NF006162">
    <property type="entry name" value="PRK08306.1"/>
    <property type="match status" value="1"/>
</dbReference>
<proteinExistence type="predicted"/>
<keyword evidence="4" id="KW-1185">Reference proteome</keyword>
<dbReference type="Gene3D" id="3.40.50.720">
    <property type="entry name" value="NAD(P)-binding Rossmann-like Domain"/>
    <property type="match status" value="1"/>
</dbReference>
<dbReference type="Pfam" id="PF02826">
    <property type="entry name" value="2-Hacid_dh_C"/>
    <property type="match status" value="1"/>
</dbReference>
<dbReference type="InterPro" id="IPR006140">
    <property type="entry name" value="D-isomer_DH_NAD-bd"/>
</dbReference>
<dbReference type="BioCyc" id="RCHA213810:RUM_RS02375-MONOMER"/>
<organism evidence="3 4">
    <name type="scientific">Ruminococcus champanellensis (strain DSM 18848 / JCM 17042 / KCTC 15320 / 18P13)</name>
    <dbReference type="NCBI Taxonomy" id="213810"/>
    <lineage>
        <taxon>Bacteria</taxon>
        <taxon>Bacillati</taxon>
        <taxon>Bacillota</taxon>
        <taxon>Clostridia</taxon>
        <taxon>Eubacteriales</taxon>
        <taxon>Oscillospiraceae</taxon>
        <taxon>Ruminococcus</taxon>
    </lineage>
</organism>
<dbReference type="SUPFAM" id="SSF51735">
    <property type="entry name" value="NAD(P)-binding Rossmann-fold domains"/>
    <property type="match status" value="1"/>
</dbReference>
<evidence type="ECO:0000313" key="4">
    <source>
        <dbReference type="Proteomes" id="UP000007054"/>
    </source>
</evidence>
<gene>
    <name evidence="3" type="ordered locus">RUM_04910</name>
</gene>
<feature type="domain" description="Dipicolinate synthase subunit A N-terminal" evidence="2">
    <location>
        <begin position="6"/>
        <end position="111"/>
    </location>
</feature>
<dbReference type="KEGG" id="rch:RUM_04910"/>
<dbReference type="HOGENOM" id="CLU_082687_0_0_9"/>
<accession>D4LAS4</accession>
<dbReference type="Pfam" id="PF16924">
    <property type="entry name" value="DpaA_N"/>
    <property type="match status" value="1"/>
</dbReference>